<protein>
    <recommendedName>
        <fullName evidence="6">SLC26A/SulP transporter domain-containing protein</fullName>
    </recommendedName>
</protein>
<evidence type="ECO:0000313" key="7">
    <source>
        <dbReference type="EMBL" id="GAG02734.1"/>
    </source>
</evidence>
<dbReference type="AlphaFoldDB" id="X0UA70"/>
<evidence type="ECO:0000256" key="2">
    <source>
        <dbReference type="ARBA" id="ARBA00022692"/>
    </source>
</evidence>
<dbReference type="InterPro" id="IPR011547">
    <property type="entry name" value="SLC26A/SulP_dom"/>
</dbReference>
<evidence type="ECO:0000256" key="5">
    <source>
        <dbReference type="SAM" id="Phobius"/>
    </source>
</evidence>
<name>X0UA70_9ZZZZ</name>
<reference evidence="7" key="1">
    <citation type="journal article" date="2014" name="Front. Microbiol.">
        <title>High frequency of phylogenetically diverse reductive dehalogenase-homologous genes in deep subseafloor sedimentary metagenomes.</title>
        <authorList>
            <person name="Kawai M."/>
            <person name="Futagami T."/>
            <person name="Toyoda A."/>
            <person name="Takaki Y."/>
            <person name="Nishi S."/>
            <person name="Hori S."/>
            <person name="Arai W."/>
            <person name="Tsubouchi T."/>
            <person name="Morono Y."/>
            <person name="Uchiyama I."/>
            <person name="Ito T."/>
            <person name="Fujiyama A."/>
            <person name="Inagaki F."/>
            <person name="Takami H."/>
        </authorList>
    </citation>
    <scope>NUCLEOTIDE SEQUENCE</scope>
    <source>
        <strain evidence="7">Expedition CK06-06</strain>
    </source>
</reference>
<dbReference type="GO" id="GO:0055085">
    <property type="term" value="P:transmembrane transport"/>
    <property type="evidence" value="ECO:0007669"/>
    <property type="project" value="InterPro"/>
</dbReference>
<evidence type="ECO:0000256" key="3">
    <source>
        <dbReference type="ARBA" id="ARBA00022989"/>
    </source>
</evidence>
<dbReference type="Pfam" id="PF00916">
    <property type="entry name" value="Sulfate_transp"/>
    <property type="match status" value="1"/>
</dbReference>
<dbReference type="EMBL" id="BARS01021363">
    <property type="protein sequence ID" value="GAG02734.1"/>
    <property type="molecule type" value="Genomic_DNA"/>
</dbReference>
<dbReference type="PANTHER" id="PTHR11814">
    <property type="entry name" value="SULFATE TRANSPORTER"/>
    <property type="match status" value="1"/>
</dbReference>
<feature type="domain" description="SLC26A/SulP transporter" evidence="6">
    <location>
        <begin position="17"/>
        <end position="272"/>
    </location>
</feature>
<evidence type="ECO:0000256" key="1">
    <source>
        <dbReference type="ARBA" id="ARBA00004141"/>
    </source>
</evidence>
<feature type="transmembrane region" description="Helical" evidence="5">
    <location>
        <begin position="99"/>
        <end position="117"/>
    </location>
</feature>
<proteinExistence type="predicted"/>
<keyword evidence="2 5" id="KW-0812">Transmembrane</keyword>
<feature type="transmembrane region" description="Helical" evidence="5">
    <location>
        <begin position="53"/>
        <end position="79"/>
    </location>
</feature>
<feature type="transmembrane region" description="Helical" evidence="5">
    <location>
        <begin position="194"/>
        <end position="211"/>
    </location>
</feature>
<feature type="transmembrane region" description="Helical" evidence="5">
    <location>
        <begin position="20"/>
        <end position="41"/>
    </location>
</feature>
<accession>X0UA70</accession>
<organism evidence="7">
    <name type="scientific">marine sediment metagenome</name>
    <dbReference type="NCBI Taxonomy" id="412755"/>
    <lineage>
        <taxon>unclassified sequences</taxon>
        <taxon>metagenomes</taxon>
        <taxon>ecological metagenomes</taxon>
    </lineage>
</organism>
<gene>
    <name evidence="7" type="ORF">S01H1_34318</name>
</gene>
<dbReference type="InterPro" id="IPR001902">
    <property type="entry name" value="SLC26A/SulP_fam"/>
</dbReference>
<sequence>VSEFSGDGMSGGWAPMDQQAYRAALAIGFAAAILQMVFASFRAGILGEFFPISVVHGMLAGIGIIICIKQLPVALGVAASGEPIEILTDIPHLLAEANPAIAGIGIVSLVIMFAWPACVRPVPFLGKVPAPVVVLLMAIPAGYGFDLLHEHSYYLQGHEYQLGEQFLVSMPKQIFGMFRDITLPNFAVLADPRAWKWAIIFFCIGSLESVLSAKAIDAVDPWKRRSNMDRDLFAVGAGNLIASLLGGLPMISEIVRSKANIDNGGKTRFANF</sequence>
<comment type="subcellular location">
    <subcellularLocation>
        <location evidence="1">Membrane</location>
        <topology evidence="1">Multi-pass membrane protein</topology>
    </subcellularLocation>
</comment>
<keyword evidence="3 5" id="KW-1133">Transmembrane helix</keyword>
<evidence type="ECO:0000259" key="6">
    <source>
        <dbReference type="Pfam" id="PF00916"/>
    </source>
</evidence>
<feature type="non-terminal residue" evidence="7">
    <location>
        <position position="1"/>
    </location>
</feature>
<evidence type="ECO:0000256" key="4">
    <source>
        <dbReference type="ARBA" id="ARBA00023136"/>
    </source>
</evidence>
<dbReference type="GO" id="GO:0016020">
    <property type="term" value="C:membrane"/>
    <property type="evidence" value="ECO:0007669"/>
    <property type="project" value="UniProtKB-SubCell"/>
</dbReference>
<keyword evidence="4 5" id="KW-0472">Membrane</keyword>
<feature type="transmembrane region" description="Helical" evidence="5">
    <location>
        <begin position="124"/>
        <end position="145"/>
    </location>
</feature>
<feature type="non-terminal residue" evidence="7">
    <location>
        <position position="272"/>
    </location>
</feature>
<comment type="caution">
    <text evidence="7">The sequence shown here is derived from an EMBL/GenBank/DDBJ whole genome shotgun (WGS) entry which is preliminary data.</text>
</comment>
<feature type="transmembrane region" description="Helical" evidence="5">
    <location>
        <begin position="232"/>
        <end position="251"/>
    </location>
</feature>